<dbReference type="SUPFAM" id="SSF52540">
    <property type="entry name" value="P-loop containing nucleoside triphosphate hydrolases"/>
    <property type="match status" value="1"/>
</dbReference>
<dbReference type="Proteomes" id="UP001596060">
    <property type="component" value="Unassembled WGS sequence"/>
</dbReference>
<evidence type="ECO:0000313" key="3">
    <source>
        <dbReference type="Proteomes" id="UP001596060"/>
    </source>
</evidence>
<dbReference type="PANTHER" id="PTHR43718">
    <property type="entry name" value="LON PROTEASE"/>
    <property type="match status" value="1"/>
</dbReference>
<gene>
    <name evidence="2" type="ORF">ACFPN9_20180</name>
</gene>
<dbReference type="RefSeq" id="WP_377817495.1">
    <property type="nucleotide sequence ID" value="NZ_JBHSLU010000063.1"/>
</dbReference>
<dbReference type="Gene3D" id="3.40.50.300">
    <property type="entry name" value="P-loop containing nucleotide triphosphate hydrolases"/>
    <property type="match status" value="1"/>
</dbReference>
<organism evidence="2 3">
    <name type="scientific">Bosea massiliensis</name>
    <dbReference type="NCBI Taxonomy" id="151419"/>
    <lineage>
        <taxon>Bacteria</taxon>
        <taxon>Pseudomonadati</taxon>
        <taxon>Pseudomonadota</taxon>
        <taxon>Alphaproteobacteria</taxon>
        <taxon>Hyphomicrobiales</taxon>
        <taxon>Boseaceae</taxon>
        <taxon>Bosea</taxon>
    </lineage>
</organism>
<dbReference type="Pfam" id="PF00004">
    <property type="entry name" value="AAA"/>
    <property type="match status" value="1"/>
</dbReference>
<reference evidence="3" key="1">
    <citation type="journal article" date="2019" name="Int. J. Syst. Evol. Microbiol.">
        <title>The Global Catalogue of Microorganisms (GCM) 10K type strain sequencing project: providing services to taxonomists for standard genome sequencing and annotation.</title>
        <authorList>
            <consortium name="The Broad Institute Genomics Platform"/>
            <consortium name="The Broad Institute Genome Sequencing Center for Infectious Disease"/>
            <person name="Wu L."/>
            <person name="Ma J."/>
        </authorList>
    </citation>
    <scope>NUCLEOTIDE SEQUENCE [LARGE SCALE GENOMIC DNA]</scope>
    <source>
        <strain evidence="3">CCUG 43117</strain>
    </source>
</reference>
<dbReference type="SMART" id="SM00382">
    <property type="entry name" value="AAA"/>
    <property type="match status" value="1"/>
</dbReference>
<dbReference type="EMBL" id="JBHSLU010000063">
    <property type="protein sequence ID" value="MFC5507564.1"/>
    <property type="molecule type" value="Genomic_DNA"/>
</dbReference>
<accession>A0ABW0P9U4</accession>
<sequence length="468" mass="50815">MSISSGNFAGAADIRAPSSSFSEMALRQKQIEPALRYWLDSEPDESAVNEIRKAIADCLELVFPGQIRDWIVTTATAILNGIPLAEVVNLKAEKWAIDPTDERANAARFSLLWLAARDGDTVALGLIARLLFLPPMMSGADQAAALRAIARLASLHAQSVDWSLLTPEADPNQFQLYDADEPHQASFSTAIVDFAPPATGRGNPLNTVVCATREILNDAEAEIRRAFPWMSEAAQTLFRSQSLRVLEGAAPYRFPPSLLIGPSGTAKTSFAYALSETIGVPVFYVSAAGRTGSLEIVGSSRSYEHASPSVGVRAMGQLQCLNPIIIVDEVDKFGLSLHNGDPYGALATMIESHTARAYIDDYLEAPVDLSQISWIFTANAIEPLKGPFLDRLEIIRVQRPTVDHFPAIYSHALREIAREAGIADTSLPKLDPSVVRAIRDSFRTGISLRRVKGAITKSLEIAAEHKPN</sequence>
<name>A0ABW0P9U4_9HYPH</name>
<comment type="caution">
    <text evidence="2">The sequence shown here is derived from an EMBL/GenBank/DDBJ whole genome shotgun (WGS) entry which is preliminary data.</text>
</comment>
<dbReference type="InterPro" id="IPR003593">
    <property type="entry name" value="AAA+_ATPase"/>
</dbReference>
<evidence type="ECO:0000313" key="2">
    <source>
        <dbReference type="EMBL" id="MFC5507564.1"/>
    </source>
</evidence>
<protein>
    <submittedName>
        <fullName evidence="2">AAA family ATPase</fullName>
    </submittedName>
</protein>
<dbReference type="InterPro" id="IPR027065">
    <property type="entry name" value="Lon_Prtase"/>
</dbReference>
<dbReference type="InterPro" id="IPR003959">
    <property type="entry name" value="ATPase_AAA_core"/>
</dbReference>
<dbReference type="InterPro" id="IPR027417">
    <property type="entry name" value="P-loop_NTPase"/>
</dbReference>
<proteinExistence type="predicted"/>
<evidence type="ECO:0000259" key="1">
    <source>
        <dbReference type="SMART" id="SM00382"/>
    </source>
</evidence>
<dbReference type="PANTHER" id="PTHR43718:SF2">
    <property type="entry name" value="LON PROTEASE HOMOLOG, MITOCHONDRIAL"/>
    <property type="match status" value="1"/>
</dbReference>
<keyword evidence="3" id="KW-1185">Reference proteome</keyword>
<feature type="domain" description="AAA+ ATPase" evidence="1">
    <location>
        <begin position="253"/>
        <end position="401"/>
    </location>
</feature>